<dbReference type="PANTHER" id="PTHR38701:SF1">
    <property type="entry name" value="UP-REGULATED DURING SEPTATION PROTEIN 1 DOMAIN-CONTAINING PROTEIN"/>
    <property type="match status" value="1"/>
</dbReference>
<feature type="coiled-coil region" evidence="1">
    <location>
        <begin position="411"/>
        <end position="438"/>
    </location>
</feature>
<feature type="compositionally biased region" description="Polar residues" evidence="2">
    <location>
        <begin position="10"/>
        <end position="22"/>
    </location>
</feature>
<feature type="compositionally biased region" description="Basic and acidic residues" evidence="2">
    <location>
        <begin position="172"/>
        <end position="186"/>
    </location>
</feature>
<organism evidence="3 4">
    <name type="scientific">Aspergillus pseudotamarii</name>
    <dbReference type="NCBI Taxonomy" id="132259"/>
    <lineage>
        <taxon>Eukaryota</taxon>
        <taxon>Fungi</taxon>
        <taxon>Dikarya</taxon>
        <taxon>Ascomycota</taxon>
        <taxon>Pezizomycotina</taxon>
        <taxon>Eurotiomycetes</taxon>
        <taxon>Eurotiomycetidae</taxon>
        <taxon>Eurotiales</taxon>
        <taxon>Aspergillaceae</taxon>
        <taxon>Aspergillus</taxon>
        <taxon>Aspergillus subgen. Circumdati</taxon>
    </lineage>
</organism>
<proteinExistence type="predicted"/>
<dbReference type="EMBL" id="ML743557">
    <property type="protein sequence ID" value="KAE8141596.1"/>
    <property type="molecule type" value="Genomic_DNA"/>
</dbReference>
<feature type="compositionally biased region" description="Acidic residues" evidence="2">
    <location>
        <begin position="480"/>
        <end position="491"/>
    </location>
</feature>
<evidence type="ECO:0000256" key="2">
    <source>
        <dbReference type="SAM" id="MobiDB-lite"/>
    </source>
</evidence>
<gene>
    <name evidence="3" type="ORF">BDV38DRAFT_189967</name>
</gene>
<reference evidence="3 4" key="1">
    <citation type="submission" date="2019-04" db="EMBL/GenBank/DDBJ databases">
        <title>Friends and foes A comparative genomics study of 23 Aspergillus species from section Flavi.</title>
        <authorList>
            <consortium name="DOE Joint Genome Institute"/>
            <person name="Kjaerbolling I."/>
            <person name="Vesth T."/>
            <person name="Frisvad J.C."/>
            <person name="Nybo J.L."/>
            <person name="Theobald S."/>
            <person name="Kildgaard S."/>
            <person name="Isbrandt T."/>
            <person name="Kuo A."/>
            <person name="Sato A."/>
            <person name="Lyhne E.K."/>
            <person name="Kogle M.E."/>
            <person name="Wiebenga A."/>
            <person name="Kun R.S."/>
            <person name="Lubbers R.J."/>
            <person name="Makela M.R."/>
            <person name="Barry K."/>
            <person name="Chovatia M."/>
            <person name="Clum A."/>
            <person name="Daum C."/>
            <person name="Haridas S."/>
            <person name="He G."/>
            <person name="LaButti K."/>
            <person name="Lipzen A."/>
            <person name="Mondo S."/>
            <person name="Riley R."/>
            <person name="Salamov A."/>
            <person name="Simmons B.A."/>
            <person name="Magnuson J.K."/>
            <person name="Henrissat B."/>
            <person name="Mortensen U.H."/>
            <person name="Larsen T.O."/>
            <person name="Devries R.P."/>
            <person name="Grigoriev I.V."/>
            <person name="Machida M."/>
            <person name="Baker S.E."/>
            <person name="Andersen M.R."/>
        </authorList>
    </citation>
    <scope>NUCLEOTIDE SEQUENCE [LARGE SCALE GENOMIC DNA]</scope>
    <source>
        <strain evidence="3 4">CBS 117625</strain>
    </source>
</reference>
<evidence type="ECO:0000313" key="3">
    <source>
        <dbReference type="EMBL" id="KAE8141596.1"/>
    </source>
</evidence>
<dbReference type="AlphaFoldDB" id="A0A5N6T5K4"/>
<dbReference type="RefSeq" id="XP_031917659.1">
    <property type="nucleotide sequence ID" value="XM_032052250.1"/>
</dbReference>
<dbReference type="Proteomes" id="UP000325672">
    <property type="component" value="Unassembled WGS sequence"/>
</dbReference>
<protein>
    <submittedName>
        <fullName evidence="3">Uncharacterized protein</fullName>
    </submittedName>
</protein>
<feature type="compositionally biased region" description="Acidic residues" evidence="2">
    <location>
        <begin position="602"/>
        <end position="614"/>
    </location>
</feature>
<feature type="compositionally biased region" description="Polar residues" evidence="2">
    <location>
        <begin position="259"/>
        <end position="281"/>
    </location>
</feature>
<feature type="region of interest" description="Disordered" evidence="2">
    <location>
        <begin position="355"/>
        <end position="394"/>
    </location>
</feature>
<feature type="compositionally biased region" description="Polar residues" evidence="2">
    <location>
        <begin position="80"/>
        <end position="91"/>
    </location>
</feature>
<feature type="compositionally biased region" description="Low complexity" evidence="2">
    <location>
        <begin position="231"/>
        <end position="245"/>
    </location>
</feature>
<sequence length="621" mass="66621">MSRPPFRPSSPVTMTSDKQTANGPVAKPFTPSLSAAFNRSTKSPLTPKLANPGGYRTPRRLTPSEHPASISKPDAESVYLSANVTPRSGTRTSRRDGPTSTPNTPSSGHYSPSYISTGGSTVGKRTDRSPVRTGGKPEPPRTTRAKTLTTEPQRSRPSSVCGAPSNTPRFFHASDARSNPDVDNRPKAVAKPSHPTFVYANGEQEGPSEELNTAPVYKRRSTGLTRSVVGSKPPSASPRLASPRLNASSPRLSDGIGSQAGSQVGSQLSPQPGPQFGSQAGTRFDFAPQIISHMPSPPMSHFSPKPTTPAPRHMKSSSVDSGHGATSPREPLRPSPIIISPSDIKIDASAVASEPIPGLRPRVFSNGSAASVETHDSSLQSPAKSESGQAKDDVAISARTERKILDLEISNSSLLAINRTLEREMRKQNAELRRYRRLSRAGRLSVAPSSRSVSGASLGIMAEADESDEHEHSSVQSPEELSELSDEDSVMDEGVLSPDSLAEHDARHRAQDEKKFFIDLAKHQELLADSQKMNQSLKRCLGWTEELIKEAKKALEYSVHVNDIQLGGRVLAPEEIADLRESGRGLLRASDSQDLSYLPELPDSEPDSEADEATEAATETA</sequence>
<evidence type="ECO:0000256" key="1">
    <source>
        <dbReference type="SAM" id="Coils"/>
    </source>
</evidence>
<keyword evidence="4" id="KW-1185">Reference proteome</keyword>
<feature type="compositionally biased region" description="Polar residues" evidence="2">
    <location>
        <begin position="145"/>
        <end position="168"/>
    </location>
</feature>
<accession>A0A5N6T5K4</accession>
<feature type="region of interest" description="Disordered" evidence="2">
    <location>
        <begin position="464"/>
        <end position="492"/>
    </location>
</feature>
<dbReference type="GeneID" id="43636460"/>
<name>A0A5N6T5K4_ASPPS</name>
<feature type="compositionally biased region" description="Polar residues" evidence="2">
    <location>
        <begin position="31"/>
        <end position="44"/>
    </location>
</feature>
<feature type="region of interest" description="Disordered" evidence="2">
    <location>
        <begin position="1"/>
        <end position="339"/>
    </location>
</feature>
<dbReference type="PANTHER" id="PTHR38701">
    <property type="entry name" value="CHROMOSOME 8, WHOLE GENOME SHOTGUN SEQUENCE"/>
    <property type="match status" value="1"/>
</dbReference>
<feature type="compositionally biased region" description="Polar residues" evidence="2">
    <location>
        <begin position="365"/>
        <end position="388"/>
    </location>
</feature>
<feature type="region of interest" description="Disordered" evidence="2">
    <location>
        <begin position="590"/>
        <end position="621"/>
    </location>
</feature>
<evidence type="ECO:0000313" key="4">
    <source>
        <dbReference type="Proteomes" id="UP000325672"/>
    </source>
</evidence>
<feature type="compositionally biased region" description="Polar residues" evidence="2">
    <location>
        <begin position="98"/>
        <end position="119"/>
    </location>
</feature>
<dbReference type="OrthoDB" id="2555519at2759"/>
<keyword evidence="1" id="KW-0175">Coiled coil</keyword>